<keyword evidence="2" id="KW-1185">Reference proteome</keyword>
<evidence type="ECO:0000313" key="2">
    <source>
        <dbReference type="Proteomes" id="UP000070444"/>
    </source>
</evidence>
<proteinExistence type="predicted"/>
<feature type="non-terminal residue" evidence="1">
    <location>
        <position position="1"/>
    </location>
</feature>
<name>A0A137P1H2_CONC2</name>
<dbReference type="AlphaFoldDB" id="A0A137P1H2"/>
<organism evidence="1 2">
    <name type="scientific">Conidiobolus coronatus (strain ATCC 28846 / CBS 209.66 / NRRL 28638)</name>
    <name type="common">Delacroixia coronata</name>
    <dbReference type="NCBI Taxonomy" id="796925"/>
    <lineage>
        <taxon>Eukaryota</taxon>
        <taxon>Fungi</taxon>
        <taxon>Fungi incertae sedis</taxon>
        <taxon>Zoopagomycota</taxon>
        <taxon>Entomophthoromycotina</taxon>
        <taxon>Entomophthoromycetes</taxon>
        <taxon>Entomophthorales</taxon>
        <taxon>Ancylistaceae</taxon>
        <taxon>Conidiobolus</taxon>
    </lineage>
</organism>
<accession>A0A137P1H2</accession>
<gene>
    <name evidence="1" type="ORF">CONCODRAFT_8939</name>
</gene>
<protein>
    <submittedName>
        <fullName evidence="1">Uncharacterized protein</fullName>
    </submittedName>
</protein>
<evidence type="ECO:0000313" key="1">
    <source>
        <dbReference type="EMBL" id="KXN68729.1"/>
    </source>
</evidence>
<dbReference type="EMBL" id="KQ964563">
    <property type="protein sequence ID" value="KXN68729.1"/>
    <property type="molecule type" value="Genomic_DNA"/>
</dbReference>
<dbReference type="Proteomes" id="UP000070444">
    <property type="component" value="Unassembled WGS sequence"/>
</dbReference>
<sequence length="85" mass="9780">ITEHWSKICIDWTWKPCKIFPKSLALVDESRGQVLAQMEGFTLEGRKIGTLFISEDVSNELRSTIITTACLIWKLKQDISDRKLV</sequence>
<reference evidence="1 2" key="1">
    <citation type="journal article" date="2015" name="Genome Biol. Evol.">
        <title>Phylogenomic analyses indicate that early fungi evolved digesting cell walls of algal ancestors of land plants.</title>
        <authorList>
            <person name="Chang Y."/>
            <person name="Wang S."/>
            <person name="Sekimoto S."/>
            <person name="Aerts A.L."/>
            <person name="Choi C."/>
            <person name="Clum A."/>
            <person name="LaButti K.M."/>
            <person name="Lindquist E.A."/>
            <person name="Yee Ngan C."/>
            <person name="Ohm R.A."/>
            <person name="Salamov A.A."/>
            <person name="Grigoriev I.V."/>
            <person name="Spatafora J.W."/>
            <person name="Berbee M.L."/>
        </authorList>
    </citation>
    <scope>NUCLEOTIDE SEQUENCE [LARGE SCALE GENOMIC DNA]</scope>
    <source>
        <strain evidence="1 2">NRRL 28638</strain>
    </source>
</reference>